<feature type="non-terminal residue" evidence="1">
    <location>
        <position position="1"/>
    </location>
</feature>
<dbReference type="Proteomes" id="UP000663879">
    <property type="component" value="Unassembled WGS sequence"/>
</dbReference>
<dbReference type="AlphaFoldDB" id="A0A814RBD5"/>
<comment type="caution">
    <text evidence="1">The sequence shown here is derived from an EMBL/GenBank/DDBJ whole genome shotgun (WGS) entry which is preliminary data.</text>
</comment>
<evidence type="ECO:0000313" key="1">
    <source>
        <dbReference type="EMBL" id="CAF1131656.1"/>
    </source>
</evidence>
<keyword evidence="2" id="KW-1185">Reference proteome</keyword>
<sequence length="277" mass="33135">MLKNWLIQNNLKCDDVKSLDSTNFTYRKGNITSWIDHIITSNESDNVSNVDCISEKISSNVYSDKILLEKTIENVIEKIYKGMHTSLEEIKEEKLLKKYKIKLNGWWDLDIKEIYTEYRRAKKKYEEENTTINKIIYKKAKKAFREKQIENKNKQEIRQLMKRNLIYRASKKKFHRQVDRLINEQTNTNIDINTGKIEIMKLFNDKINYKERIFDYKVDIDELKMIINKLENNKSCGYAKVTNEMFKFGSHEKLLNLIALIFETIINHNVMPKNFNI</sequence>
<proteinExistence type="predicted"/>
<gene>
    <name evidence="1" type="ORF">OXX778_LOCUS22501</name>
</gene>
<evidence type="ECO:0000313" key="2">
    <source>
        <dbReference type="Proteomes" id="UP000663879"/>
    </source>
</evidence>
<name>A0A814RBD5_9BILA</name>
<accession>A0A814RBD5</accession>
<reference evidence="1" key="1">
    <citation type="submission" date="2021-02" db="EMBL/GenBank/DDBJ databases">
        <authorList>
            <person name="Nowell W R."/>
        </authorList>
    </citation>
    <scope>NUCLEOTIDE SEQUENCE</scope>
    <source>
        <strain evidence="1">Ploen Becks lab</strain>
    </source>
</reference>
<organism evidence="1 2">
    <name type="scientific">Brachionus calyciflorus</name>
    <dbReference type="NCBI Taxonomy" id="104777"/>
    <lineage>
        <taxon>Eukaryota</taxon>
        <taxon>Metazoa</taxon>
        <taxon>Spiralia</taxon>
        <taxon>Gnathifera</taxon>
        <taxon>Rotifera</taxon>
        <taxon>Eurotatoria</taxon>
        <taxon>Monogononta</taxon>
        <taxon>Pseudotrocha</taxon>
        <taxon>Ploima</taxon>
        <taxon>Brachionidae</taxon>
        <taxon>Brachionus</taxon>
    </lineage>
</organism>
<dbReference type="EMBL" id="CAJNOC010009670">
    <property type="protein sequence ID" value="CAF1131656.1"/>
    <property type="molecule type" value="Genomic_DNA"/>
</dbReference>
<protein>
    <submittedName>
        <fullName evidence="1">Uncharacterized protein</fullName>
    </submittedName>
</protein>